<organism evidence="2 3">
    <name type="scientific">Candidatus Phytoplasma pini</name>
    <dbReference type="NCBI Taxonomy" id="267362"/>
    <lineage>
        <taxon>Bacteria</taxon>
        <taxon>Bacillati</taxon>
        <taxon>Mycoplasmatota</taxon>
        <taxon>Mollicutes</taxon>
        <taxon>Acholeplasmatales</taxon>
        <taxon>Acholeplasmataceae</taxon>
        <taxon>Candidatus Phytoplasma</taxon>
    </lineage>
</organism>
<dbReference type="GO" id="GO:0006071">
    <property type="term" value="P:glycerol metabolic process"/>
    <property type="evidence" value="ECO:0007669"/>
    <property type="project" value="InterPro"/>
</dbReference>
<dbReference type="OrthoDB" id="9760324at2"/>
<protein>
    <recommendedName>
        <fullName evidence="1">DhaL domain-containing protein</fullName>
    </recommendedName>
</protein>
<dbReference type="NCBIfam" id="TIGR03599">
    <property type="entry name" value="YloV"/>
    <property type="match status" value="1"/>
</dbReference>
<dbReference type="EMBL" id="VIAE01000003">
    <property type="protein sequence ID" value="TVY12289.1"/>
    <property type="molecule type" value="Genomic_DNA"/>
</dbReference>
<name>A0A559KJJ7_9MOLU</name>
<dbReference type="GO" id="GO:0004371">
    <property type="term" value="F:glycerone kinase activity"/>
    <property type="evidence" value="ECO:0007669"/>
    <property type="project" value="InterPro"/>
</dbReference>
<dbReference type="InterPro" id="IPR019986">
    <property type="entry name" value="YloV-like"/>
</dbReference>
<dbReference type="InterPro" id="IPR004007">
    <property type="entry name" value="DhaL_dom"/>
</dbReference>
<feature type="domain" description="DhaL" evidence="1">
    <location>
        <begin position="10"/>
        <end position="204"/>
    </location>
</feature>
<comment type="caution">
    <text evidence="2">The sequence shown here is derived from an EMBL/GenBank/DDBJ whole genome shotgun (WGS) entry which is preliminary data.</text>
</comment>
<dbReference type="Pfam" id="PF21645">
    <property type="entry name" value="FakA-like_M"/>
    <property type="match status" value="1"/>
</dbReference>
<dbReference type="SMART" id="SM01121">
    <property type="entry name" value="Dak1_2"/>
    <property type="match status" value="1"/>
</dbReference>
<dbReference type="Gene3D" id="1.25.40.340">
    <property type="match status" value="1"/>
</dbReference>
<keyword evidence="3" id="KW-1185">Reference proteome</keyword>
<evidence type="ECO:0000313" key="2">
    <source>
        <dbReference type="EMBL" id="TVY12289.1"/>
    </source>
</evidence>
<accession>A0A559KJJ7</accession>
<dbReference type="AlphaFoldDB" id="A0A559KJJ7"/>
<reference evidence="2 3" key="1">
    <citation type="submission" date="2019-06" db="EMBL/GenBank/DDBJ databases">
        <title>Draft Genome Sequence of Candidatus Phytoplasma pini-Related Strain MDPP: A Resource for Comparative Genomics of Gymnosperm-infecting Phytoplasmas.</title>
        <authorList>
            <person name="Cai W."/>
            <person name="Costanzo S."/>
            <person name="Shao J."/>
            <person name="Zhao Y."/>
            <person name="Davis R."/>
        </authorList>
    </citation>
    <scope>NUCLEOTIDE SEQUENCE [LARGE SCALE GENOMIC DNA]</scope>
    <source>
        <strain evidence="2 3">MDPP</strain>
    </source>
</reference>
<dbReference type="Proteomes" id="UP000320078">
    <property type="component" value="Unassembled WGS sequence"/>
</dbReference>
<dbReference type="InterPro" id="IPR050270">
    <property type="entry name" value="DegV_domain_contain"/>
</dbReference>
<evidence type="ECO:0000259" key="1">
    <source>
        <dbReference type="PROSITE" id="PS51480"/>
    </source>
</evidence>
<dbReference type="InterPro" id="IPR048394">
    <property type="entry name" value="FakA-like_M"/>
</dbReference>
<evidence type="ECO:0000313" key="3">
    <source>
        <dbReference type="Proteomes" id="UP000320078"/>
    </source>
</evidence>
<proteinExistence type="predicted"/>
<dbReference type="Pfam" id="PF02734">
    <property type="entry name" value="Dak2"/>
    <property type="match status" value="1"/>
</dbReference>
<dbReference type="Pfam" id="PF13684">
    <property type="entry name" value="FakA-like_C"/>
    <property type="match status" value="1"/>
</dbReference>
<sequence>MTIYKTIDGKLFKKMIINGALNLNKNSQAINDLNVFPVRDGDTGNNMKMTMLEGIKKLENIDDSSIIKVTQVLSDALLINSKGNSGVILSQFFCGIYEQIKIFQKNNINISDFIQSLARGYQKAYNAVIEPVEGTILTVFRESIESVRKEKDKWQSINEVVENLIKYAEISLKKTPDLLSVLKKANVVDSGGAGYILILNGMLSFLNDTEIQEYTDNNINNFFLNPQAKEYHYDLEISKLNYIYCTEFIIKLQSPDFFDVKLQKKYFMKQGDSLIFLKNNDLLKIHIHTNDPGIVLTSLLKYGTLIKCKIDDMKEQIDSVIEKKKKNNDFNINTQSKDYAVIAISFNKELQDIFKDLKVDYIIEYIPDNDYFLIQQLRKILTNINVKNILIFPNYKKTSILLQNMNLVKDFTSLNIEFLQIENIAQCYSALLFLDEKLSLKENLKRIEENMKKIKIGEIIFNNNISIQSSQNISLKKENKKSFLAIWKQKQIAYHQDLVKLVKKLLVKMIKSKNIFLTFFYNKNLVKNKDLLEIDSFLEQKYSFIEIEKIENNDDSLSPCIFLLE</sequence>
<dbReference type="SMART" id="SM01120">
    <property type="entry name" value="Dak2"/>
    <property type="match status" value="1"/>
</dbReference>
<dbReference type="SUPFAM" id="SSF101473">
    <property type="entry name" value="DhaL-like"/>
    <property type="match status" value="1"/>
</dbReference>
<dbReference type="RefSeq" id="WP_144658319.1">
    <property type="nucleotide sequence ID" value="NZ_VIAE01000003.1"/>
</dbReference>
<dbReference type="InterPro" id="IPR036117">
    <property type="entry name" value="DhaL_dom_sf"/>
</dbReference>
<gene>
    <name evidence="2" type="ORF">MDPP_00169</name>
</gene>
<dbReference type="PROSITE" id="PS51480">
    <property type="entry name" value="DHAL"/>
    <property type="match status" value="1"/>
</dbReference>
<dbReference type="PANTHER" id="PTHR33434:SF4">
    <property type="entry name" value="PHOSPHATASE PROTEIN"/>
    <property type="match status" value="1"/>
</dbReference>
<dbReference type="InterPro" id="IPR033470">
    <property type="entry name" value="FakA-like_C"/>
</dbReference>
<dbReference type="PANTHER" id="PTHR33434">
    <property type="entry name" value="DEGV DOMAIN-CONTAINING PROTEIN DR_1986-RELATED"/>
    <property type="match status" value="1"/>
</dbReference>